<reference evidence="3" key="1">
    <citation type="submission" date="2006-10" db="EMBL/GenBank/DDBJ databases">
        <title>Complete sequence of Solibacter usitatus Ellin6076.</title>
        <authorList>
            <consortium name="US DOE Joint Genome Institute"/>
            <person name="Copeland A."/>
            <person name="Lucas S."/>
            <person name="Lapidus A."/>
            <person name="Barry K."/>
            <person name="Detter J.C."/>
            <person name="Glavina del Rio T."/>
            <person name="Hammon N."/>
            <person name="Israni S."/>
            <person name="Dalin E."/>
            <person name="Tice H."/>
            <person name="Pitluck S."/>
            <person name="Thompson L.S."/>
            <person name="Brettin T."/>
            <person name="Bruce D."/>
            <person name="Han C."/>
            <person name="Tapia R."/>
            <person name="Gilna P."/>
            <person name="Schmutz J."/>
            <person name="Larimer F."/>
            <person name="Land M."/>
            <person name="Hauser L."/>
            <person name="Kyrpides N."/>
            <person name="Mikhailova N."/>
            <person name="Janssen P.H."/>
            <person name="Kuske C.R."/>
            <person name="Richardson P."/>
        </authorList>
    </citation>
    <scope>NUCLEOTIDE SEQUENCE</scope>
    <source>
        <strain evidence="3">Ellin6076</strain>
    </source>
</reference>
<feature type="domain" description="TadE-like" evidence="2">
    <location>
        <begin position="7"/>
        <end position="49"/>
    </location>
</feature>
<protein>
    <recommendedName>
        <fullName evidence="2">TadE-like domain-containing protein</fullName>
    </recommendedName>
</protein>
<keyword evidence="1" id="KW-0812">Transmembrane</keyword>
<proteinExistence type="predicted"/>
<accession>Q01XW5</accession>
<name>Q01XW5_SOLUE</name>
<dbReference type="OrthoDB" id="9843520at2"/>
<dbReference type="STRING" id="234267.Acid_4541"/>
<dbReference type="AlphaFoldDB" id="Q01XW5"/>
<dbReference type="HOGENOM" id="CLU_1229222_0_0_0"/>
<evidence type="ECO:0000259" key="2">
    <source>
        <dbReference type="Pfam" id="PF07811"/>
    </source>
</evidence>
<dbReference type="InterPro" id="IPR012495">
    <property type="entry name" value="TadE-like_dom"/>
</dbReference>
<organism evidence="3">
    <name type="scientific">Solibacter usitatus (strain Ellin6076)</name>
    <dbReference type="NCBI Taxonomy" id="234267"/>
    <lineage>
        <taxon>Bacteria</taxon>
        <taxon>Pseudomonadati</taxon>
        <taxon>Acidobacteriota</taxon>
        <taxon>Terriglobia</taxon>
        <taxon>Bryobacterales</taxon>
        <taxon>Solibacteraceae</taxon>
        <taxon>Candidatus Solibacter</taxon>
    </lineage>
</organism>
<dbReference type="InParanoid" id="Q01XW5"/>
<evidence type="ECO:0000256" key="1">
    <source>
        <dbReference type="SAM" id="Phobius"/>
    </source>
</evidence>
<sequence length="225" mass="23716">MKRKSKGVAIVEFSFAMLVVVPLLLGTVGFGIRLVQSMQTIQLARDAGRMYARGLKMYQDANKTILAKLGADIGLKTDGTGNSVLILSKVMYVDKAKCVLAGKSIDPITNEPIGCTNYKFWVFAERLVIGNASIHTSNLGSPLTTGTTGVTVDSTTGAISDSDQVNQTGAQAQFSDFGNPFVAVGGSAMNTLPSGQVLYVTEAASQGFTMAPFASGGLMYAYTIF</sequence>
<feature type="transmembrane region" description="Helical" evidence="1">
    <location>
        <begin position="7"/>
        <end position="32"/>
    </location>
</feature>
<gene>
    <name evidence="3" type="ordered locus">Acid_4541</name>
</gene>
<dbReference type="EMBL" id="CP000473">
    <property type="protein sequence ID" value="ABJ85500.1"/>
    <property type="molecule type" value="Genomic_DNA"/>
</dbReference>
<dbReference type="KEGG" id="sus:Acid_4541"/>
<dbReference type="Pfam" id="PF07811">
    <property type="entry name" value="TadE"/>
    <property type="match status" value="1"/>
</dbReference>
<keyword evidence="1" id="KW-0472">Membrane</keyword>
<evidence type="ECO:0000313" key="3">
    <source>
        <dbReference type="EMBL" id="ABJ85500.1"/>
    </source>
</evidence>
<keyword evidence="1" id="KW-1133">Transmembrane helix</keyword>